<keyword evidence="2" id="KW-1185">Reference proteome</keyword>
<protein>
    <submittedName>
        <fullName evidence="1">Uncharacterized protein</fullName>
    </submittedName>
</protein>
<organism evidence="1 2">
    <name type="scientific">Caerostris extrusa</name>
    <name type="common">Bark spider</name>
    <name type="synonym">Caerostris bankana</name>
    <dbReference type="NCBI Taxonomy" id="172846"/>
    <lineage>
        <taxon>Eukaryota</taxon>
        <taxon>Metazoa</taxon>
        <taxon>Ecdysozoa</taxon>
        <taxon>Arthropoda</taxon>
        <taxon>Chelicerata</taxon>
        <taxon>Arachnida</taxon>
        <taxon>Araneae</taxon>
        <taxon>Araneomorphae</taxon>
        <taxon>Entelegynae</taxon>
        <taxon>Araneoidea</taxon>
        <taxon>Araneidae</taxon>
        <taxon>Caerostris</taxon>
    </lineage>
</organism>
<proteinExistence type="predicted"/>
<name>A0AAV4V848_CAEEX</name>
<accession>A0AAV4V848</accession>
<evidence type="ECO:0000313" key="1">
    <source>
        <dbReference type="EMBL" id="GIY65854.1"/>
    </source>
</evidence>
<dbReference type="Proteomes" id="UP001054945">
    <property type="component" value="Unassembled WGS sequence"/>
</dbReference>
<reference evidence="1 2" key="1">
    <citation type="submission" date="2021-06" db="EMBL/GenBank/DDBJ databases">
        <title>Caerostris extrusa draft genome.</title>
        <authorList>
            <person name="Kono N."/>
            <person name="Arakawa K."/>
        </authorList>
    </citation>
    <scope>NUCLEOTIDE SEQUENCE [LARGE SCALE GENOMIC DNA]</scope>
</reference>
<evidence type="ECO:0000313" key="2">
    <source>
        <dbReference type="Proteomes" id="UP001054945"/>
    </source>
</evidence>
<sequence length="146" mass="17376">MPCFTSCLTTEIAFNKSIRPHVSEATKYFERRRQQYGSSLNSLEDQKSYEFLCPKNIQWLSLINPKIYENDSSVKYAVNNLWKFIAEKDYSRKELAKEKFTRSYIMEFLEQNKNPNGKDCLICFICTYSKYNGFQDKNEIKILKEK</sequence>
<dbReference type="AlphaFoldDB" id="A0AAV4V848"/>
<dbReference type="EMBL" id="BPLR01014038">
    <property type="protein sequence ID" value="GIY65854.1"/>
    <property type="molecule type" value="Genomic_DNA"/>
</dbReference>
<comment type="caution">
    <text evidence="1">The sequence shown here is derived from an EMBL/GenBank/DDBJ whole genome shotgun (WGS) entry which is preliminary data.</text>
</comment>
<gene>
    <name evidence="1" type="ORF">CEXT_428031</name>
</gene>